<comment type="caution">
    <text evidence="1">The sequence shown here is derived from an EMBL/GenBank/DDBJ whole genome shotgun (WGS) entry which is preliminary data.</text>
</comment>
<organism evidence="1 2">
    <name type="scientific">Zalaria obscura</name>
    <dbReference type="NCBI Taxonomy" id="2024903"/>
    <lineage>
        <taxon>Eukaryota</taxon>
        <taxon>Fungi</taxon>
        <taxon>Dikarya</taxon>
        <taxon>Ascomycota</taxon>
        <taxon>Pezizomycotina</taxon>
        <taxon>Dothideomycetes</taxon>
        <taxon>Dothideomycetidae</taxon>
        <taxon>Dothideales</taxon>
        <taxon>Zalariaceae</taxon>
        <taxon>Zalaria</taxon>
    </lineage>
</organism>
<reference evidence="1" key="1">
    <citation type="submission" date="2024-02" db="EMBL/GenBank/DDBJ databases">
        <title>Metagenome Assembled Genome of Zalaria obscura JY119.</title>
        <authorList>
            <person name="Vighnesh L."/>
            <person name="Jagadeeshwari U."/>
            <person name="Venkata Ramana C."/>
            <person name="Sasikala C."/>
        </authorList>
    </citation>
    <scope>NUCLEOTIDE SEQUENCE</scope>
    <source>
        <strain evidence="1">JY119</strain>
    </source>
</reference>
<keyword evidence="1" id="KW-0808">Transferase</keyword>
<dbReference type="EC" id="2.7.7.53" evidence="1"/>
<sequence>MHLGLEEALPALVKACFTAAKASQTLIFSSTELSILHSRDQPFQLRYCPALAKKPKKDDEKADKPQGKKFDPFENPPADLLVAPIPQKDPTHNLVLNKFPVIPQHFILATKINKEQTHMLEPDDLAATHACLQEWEKSDPQQEGPSLYAFFNSGDHSGASQAHRHLQFLPVAEMKRDQGDAKWEPLINQMLGDSSATANDSTSSLRSLRGMPFTHYALPFPPSPTADQLHSIYRRLYDAAAAAVRSYIDAKHGDLELHPTEGGSSPISYNLAMTTAGMAIFPRRREGAVLKDEAGNDVGYVAINGTILAGTLMVKLQEEWDLFRRDSSQLEHVLEKIGIPPNYSRDVDLEKL</sequence>
<accession>A0ACC3S7C6</accession>
<keyword evidence="2" id="KW-1185">Reference proteome</keyword>
<proteinExistence type="predicted"/>
<keyword evidence="1" id="KW-0548">Nucleotidyltransferase</keyword>
<evidence type="ECO:0000313" key="2">
    <source>
        <dbReference type="Proteomes" id="UP001320706"/>
    </source>
</evidence>
<evidence type="ECO:0000313" key="1">
    <source>
        <dbReference type="EMBL" id="KAK8200897.1"/>
    </source>
</evidence>
<protein>
    <submittedName>
        <fullName evidence="1">Bifunctional AP-4-A phosphorylase/ADP sulfurylase</fullName>
        <ecNumber evidence="1">2.7.7.53</ecNumber>
    </submittedName>
</protein>
<name>A0ACC3S7C6_9PEZI</name>
<gene>
    <name evidence="1" type="primary">APA2</name>
    <name evidence="1" type="ORF">M8818_006215</name>
</gene>
<dbReference type="EMBL" id="JAMKPW020000038">
    <property type="protein sequence ID" value="KAK8200897.1"/>
    <property type="molecule type" value="Genomic_DNA"/>
</dbReference>
<dbReference type="Proteomes" id="UP001320706">
    <property type="component" value="Unassembled WGS sequence"/>
</dbReference>